<reference evidence="2" key="1">
    <citation type="journal article" date="2019" name="Int. J. Syst. Evol. Microbiol.">
        <title>The Global Catalogue of Microorganisms (GCM) 10K type strain sequencing project: providing services to taxonomists for standard genome sequencing and annotation.</title>
        <authorList>
            <consortium name="The Broad Institute Genomics Platform"/>
            <consortium name="The Broad Institute Genome Sequencing Center for Infectious Disease"/>
            <person name="Wu L."/>
            <person name="Ma J."/>
        </authorList>
    </citation>
    <scope>NUCLEOTIDE SEQUENCE [LARGE SCALE GENOMIC DNA]</scope>
    <source>
        <strain evidence="2">CCM 8906</strain>
    </source>
</reference>
<dbReference type="RefSeq" id="WP_263853795.1">
    <property type="nucleotide sequence ID" value="NZ_RHNZ01000005.1"/>
</dbReference>
<keyword evidence="2" id="KW-1185">Reference proteome</keyword>
<name>A0ABW4H2P0_9LACO</name>
<proteinExistence type="predicted"/>
<organism evidence="1 2">
    <name type="scientific">Levilactobacillus fuyuanensis</name>
    <dbReference type="NCBI Taxonomy" id="2486022"/>
    <lineage>
        <taxon>Bacteria</taxon>
        <taxon>Bacillati</taxon>
        <taxon>Bacillota</taxon>
        <taxon>Bacilli</taxon>
        <taxon>Lactobacillales</taxon>
        <taxon>Lactobacillaceae</taxon>
        <taxon>Levilactobacillus</taxon>
    </lineage>
</organism>
<sequence>MLRSVYHRHLKDSDLTPIMIQNKYTQSPSLKVKATAKPFLK</sequence>
<accession>A0ABW4H2P0</accession>
<dbReference type="Proteomes" id="UP001597195">
    <property type="component" value="Unassembled WGS sequence"/>
</dbReference>
<comment type="caution">
    <text evidence="1">The sequence shown here is derived from an EMBL/GenBank/DDBJ whole genome shotgun (WGS) entry which is preliminary data.</text>
</comment>
<evidence type="ECO:0000313" key="1">
    <source>
        <dbReference type="EMBL" id="MFD1549039.1"/>
    </source>
</evidence>
<protein>
    <submittedName>
        <fullName evidence="1">Uncharacterized protein</fullName>
    </submittedName>
</protein>
<gene>
    <name evidence="1" type="ORF">ACFQ5T_04980</name>
</gene>
<evidence type="ECO:0000313" key="2">
    <source>
        <dbReference type="Proteomes" id="UP001597195"/>
    </source>
</evidence>
<dbReference type="EMBL" id="JBHTOM010000005">
    <property type="protein sequence ID" value="MFD1549039.1"/>
    <property type="molecule type" value="Genomic_DNA"/>
</dbReference>